<protein>
    <submittedName>
        <fullName evidence="9">Outer membrane protein transport protein</fullName>
    </submittedName>
</protein>
<feature type="chain" id="PRO_5037641029" evidence="8">
    <location>
        <begin position="20"/>
        <end position="440"/>
    </location>
</feature>
<evidence type="ECO:0000313" key="10">
    <source>
        <dbReference type="Proteomes" id="UP000656244"/>
    </source>
</evidence>
<feature type="signal peptide" evidence="8">
    <location>
        <begin position="1"/>
        <end position="19"/>
    </location>
</feature>
<proteinExistence type="inferred from homology"/>
<reference evidence="9" key="1">
    <citation type="submission" date="2020-08" db="EMBL/GenBank/DDBJ databases">
        <title>Hyunsoonleella sp. strain SJ7 genome sequencing and assembly.</title>
        <authorList>
            <person name="Kim I."/>
        </authorList>
    </citation>
    <scope>NUCLEOTIDE SEQUENCE</scope>
    <source>
        <strain evidence="9">SJ7</strain>
    </source>
</reference>
<evidence type="ECO:0000256" key="1">
    <source>
        <dbReference type="ARBA" id="ARBA00004571"/>
    </source>
</evidence>
<keyword evidence="3" id="KW-1134">Transmembrane beta strand</keyword>
<evidence type="ECO:0000256" key="6">
    <source>
        <dbReference type="ARBA" id="ARBA00023136"/>
    </source>
</evidence>
<dbReference type="Pfam" id="PF03349">
    <property type="entry name" value="Toluene_X"/>
    <property type="match status" value="1"/>
</dbReference>
<keyword evidence="5 8" id="KW-0732">Signal</keyword>
<name>A0A923KFY7_9FLAO</name>
<keyword evidence="7" id="KW-0998">Cell outer membrane</keyword>
<dbReference type="GO" id="GO:0009279">
    <property type="term" value="C:cell outer membrane"/>
    <property type="evidence" value="ECO:0007669"/>
    <property type="project" value="UniProtKB-SubCell"/>
</dbReference>
<evidence type="ECO:0000256" key="4">
    <source>
        <dbReference type="ARBA" id="ARBA00022692"/>
    </source>
</evidence>
<evidence type="ECO:0000313" key="9">
    <source>
        <dbReference type="EMBL" id="MBC3757131.1"/>
    </source>
</evidence>
<evidence type="ECO:0000256" key="7">
    <source>
        <dbReference type="ARBA" id="ARBA00023237"/>
    </source>
</evidence>
<evidence type="ECO:0000256" key="2">
    <source>
        <dbReference type="ARBA" id="ARBA00008163"/>
    </source>
</evidence>
<dbReference type="EMBL" id="JACNMF010000001">
    <property type="protein sequence ID" value="MBC3757131.1"/>
    <property type="molecule type" value="Genomic_DNA"/>
</dbReference>
<comment type="caution">
    <text evidence="9">The sequence shown here is derived from an EMBL/GenBank/DDBJ whole genome shotgun (WGS) entry which is preliminary data.</text>
</comment>
<keyword evidence="6" id="KW-0472">Membrane</keyword>
<evidence type="ECO:0000256" key="8">
    <source>
        <dbReference type="SAM" id="SignalP"/>
    </source>
</evidence>
<organism evidence="9 10">
    <name type="scientific">Hyunsoonleella aquatilis</name>
    <dbReference type="NCBI Taxonomy" id="2762758"/>
    <lineage>
        <taxon>Bacteria</taxon>
        <taxon>Pseudomonadati</taxon>
        <taxon>Bacteroidota</taxon>
        <taxon>Flavobacteriia</taxon>
        <taxon>Flavobacteriales</taxon>
        <taxon>Flavobacteriaceae</taxon>
    </lineage>
</organism>
<dbReference type="AlphaFoldDB" id="A0A923KFY7"/>
<evidence type="ECO:0000256" key="3">
    <source>
        <dbReference type="ARBA" id="ARBA00022452"/>
    </source>
</evidence>
<sequence>MIKKLLVVFIAVFSISSFAQEGIASPYSFYGIGSLKFKGTVENRSMGGLSIYTDSIHVNLRNPASFTGPNLASFNNENRPVKYTIGGSYTSSTLKSSSGEANVSSASVDYLAMAVPIGKFGFGFGLLPYTAVGYKLETLNDEGQTKNRLNGEGGLNKVFAGLAYSVTDELSIGVDLNYNFGNIRNSAIEFRFDSDGVPLNLQSRENNRSDLSGLNLNLGVSYKKMLKNNLELVTGATYTPESKLTSQNLRSFSTVNIGTAGREFTIATVDVDLEDSGLQETDLVLPSKFSFGAGIGKPLKWFVGAEYTFQKISNFGNPLYDDVATETIYEDGSTFSFGGFYIPKYNSFSSYLKRIVYRAGFRTERTGLVIENNLGKESINEFGISFGVGVPVGEFGSNANLGFEIGRRGTTNSNLIQENFINFQISLSLNDRWFQKRKYD</sequence>
<dbReference type="SUPFAM" id="SSF56935">
    <property type="entry name" value="Porins"/>
    <property type="match status" value="1"/>
</dbReference>
<keyword evidence="4" id="KW-0812">Transmembrane</keyword>
<comment type="similarity">
    <text evidence="2">Belongs to the OmpP1/FadL family.</text>
</comment>
<evidence type="ECO:0000256" key="5">
    <source>
        <dbReference type="ARBA" id="ARBA00022729"/>
    </source>
</evidence>
<dbReference type="RefSeq" id="WP_186558137.1">
    <property type="nucleotide sequence ID" value="NZ_JACNMF010000001.1"/>
</dbReference>
<dbReference type="Gene3D" id="2.40.160.60">
    <property type="entry name" value="Outer membrane protein transport protein (OMPP1/FadL/TodX)"/>
    <property type="match status" value="1"/>
</dbReference>
<comment type="subcellular location">
    <subcellularLocation>
        <location evidence="1">Cell outer membrane</location>
        <topology evidence="1">Multi-pass membrane protein</topology>
    </subcellularLocation>
</comment>
<dbReference type="Proteomes" id="UP000656244">
    <property type="component" value="Unassembled WGS sequence"/>
</dbReference>
<dbReference type="InterPro" id="IPR005017">
    <property type="entry name" value="OMPP1/FadL/TodX"/>
</dbReference>
<accession>A0A923KFY7</accession>
<gene>
    <name evidence="9" type="ORF">H7U19_01860</name>
</gene>
<keyword evidence="10" id="KW-1185">Reference proteome</keyword>